<evidence type="ECO:0000256" key="1">
    <source>
        <dbReference type="ARBA" id="ARBA00022443"/>
    </source>
</evidence>
<feature type="repeat" description="TPR" evidence="2">
    <location>
        <begin position="51"/>
        <end position="84"/>
    </location>
</feature>
<feature type="domain" description="SH3b" evidence="6">
    <location>
        <begin position="184"/>
        <end position="247"/>
    </location>
</feature>
<evidence type="ECO:0000259" key="6">
    <source>
        <dbReference type="PROSITE" id="PS51781"/>
    </source>
</evidence>
<dbReference type="Pfam" id="PF00515">
    <property type="entry name" value="TPR_1"/>
    <property type="match status" value="1"/>
</dbReference>
<feature type="transmembrane region" description="Helical" evidence="3">
    <location>
        <begin position="158"/>
        <end position="178"/>
    </location>
</feature>
<reference evidence="7 8" key="1">
    <citation type="submission" date="2017-07" db="EMBL/GenBank/DDBJ databases">
        <title>Flavobacterium cyanobacteriorum sp. nov., isolated from cyanobacterial aggregates in a eutrophic lake.</title>
        <authorList>
            <person name="Cai H."/>
        </authorList>
    </citation>
    <scope>NUCLEOTIDE SEQUENCE [LARGE SCALE GENOMIC DNA]</scope>
    <source>
        <strain evidence="7 8">TH167</strain>
    </source>
</reference>
<dbReference type="InterPro" id="IPR036028">
    <property type="entry name" value="SH3-like_dom_sf"/>
</dbReference>
<organism evidence="7 8">
    <name type="scientific">Flavobacterium aurantiibacter</name>
    <dbReference type="NCBI Taxonomy" id="2023067"/>
    <lineage>
        <taxon>Bacteria</taxon>
        <taxon>Pseudomonadati</taxon>
        <taxon>Bacteroidota</taxon>
        <taxon>Flavobacteriia</taxon>
        <taxon>Flavobacteriales</taxon>
        <taxon>Flavobacteriaceae</taxon>
        <taxon>Flavobacterium</taxon>
    </lineage>
</organism>
<dbReference type="EMBL" id="NOXX01000215">
    <property type="protein sequence ID" value="OYQ42289.1"/>
    <property type="molecule type" value="Genomic_DNA"/>
</dbReference>
<dbReference type="Gene3D" id="1.25.40.10">
    <property type="entry name" value="Tetratricopeptide repeat domain"/>
    <property type="match status" value="1"/>
</dbReference>
<dbReference type="SMART" id="SM00028">
    <property type="entry name" value="TPR"/>
    <property type="match status" value="2"/>
</dbReference>
<evidence type="ECO:0000313" key="7">
    <source>
        <dbReference type="EMBL" id="OYQ42289.1"/>
    </source>
</evidence>
<comment type="caution">
    <text evidence="7">The sequence shown here is derived from an EMBL/GenBank/DDBJ whole genome shotgun (WGS) entry which is preliminary data.</text>
</comment>
<dbReference type="InterPro" id="IPR019734">
    <property type="entry name" value="TPR_rpt"/>
</dbReference>
<keyword evidence="2" id="KW-0802">TPR repeat</keyword>
<dbReference type="PROSITE" id="PS50293">
    <property type="entry name" value="TPR_REGION"/>
    <property type="match status" value="1"/>
</dbReference>
<keyword evidence="3" id="KW-0472">Membrane</keyword>
<dbReference type="PROSITE" id="PS50005">
    <property type="entry name" value="TPR"/>
    <property type="match status" value="1"/>
</dbReference>
<dbReference type="InterPro" id="IPR011990">
    <property type="entry name" value="TPR-like_helical_dom_sf"/>
</dbReference>
<dbReference type="SUPFAM" id="SSF48452">
    <property type="entry name" value="TPR-like"/>
    <property type="match status" value="1"/>
</dbReference>
<dbReference type="Pfam" id="PF08239">
    <property type="entry name" value="SH3_3"/>
    <property type="match status" value="1"/>
</dbReference>
<dbReference type="AlphaFoldDB" id="A0A255ZLK6"/>
<protein>
    <recommendedName>
        <fullName evidence="9">SH3b domain-containing protein</fullName>
    </recommendedName>
</protein>
<dbReference type="InterPro" id="IPR003646">
    <property type="entry name" value="SH3-like_bac-type"/>
</dbReference>
<evidence type="ECO:0000256" key="2">
    <source>
        <dbReference type="PROSITE-ProRule" id="PRU00339"/>
    </source>
</evidence>
<keyword evidence="3" id="KW-1133">Transmembrane helix</keyword>
<dbReference type="RefSeq" id="WP_094487085.1">
    <property type="nucleotide sequence ID" value="NZ_NOXX01000215.1"/>
</dbReference>
<evidence type="ECO:0008006" key="9">
    <source>
        <dbReference type="Google" id="ProtNLM"/>
    </source>
</evidence>
<dbReference type="PROSITE" id="PS50002">
    <property type="entry name" value="SH3"/>
    <property type="match status" value="1"/>
</dbReference>
<dbReference type="OrthoDB" id="9776208at2"/>
<name>A0A255ZLK6_9FLAO</name>
<evidence type="ECO:0000313" key="8">
    <source>
        <dbReference type="Proteomes" id="UP000216035"/>
    </source>
</evidence>
<evidence type="ECO:0000256" key="3">
    <source>
        <dbReference type="SAM" id="Phobius"/>
    </source>
</evidence>
<feature type="domain" description="SH3" evidence="5">
    <location>
        <begin position="182"/>
        <end position="248"/>
    </location>
</feature>
<keyword evidence="8" id="KW-1185">Reference proteome</keyword>
<proteinExistence type="predicted"/>
<dbReference type="SUPFAM" id="SSF50044">
    <property type="entry name" value="SH3-domain"/>
    <property type="match status" value="1"/>
</dbReference>
<keyword evidence="1" id="KW-0728">SH3 domain</keyword>
<feature type="signal peptide" evidence="4">
    <location>
        <begin position="1"/>
        <end position="17"/>
    </location>
</feature>
<evidence type="ECO:0000256" key="4">
    <source>
        <dbReference type="SAM" id="SignalP"/>
    </source>
</evidence>
<feature type="chain" id="PRO_5012310338" description="SH3b domain-containing protein" evidence="4">
    <location>
        <begin position="18"/>
        <end position="250"/>
    </location>
</feature>
<dbReference type="Proteomes" id="UP000216035">
    <property type="component" value="Unassembled WGS sequence"/>
</dbReference>
<gene>
    <name evidence="7" type="ORF">CHX27_12370</name>
</gene>
<dbReference type="InterPro" id="IPR001452">
    <property type="entry name" value="SH3_domain"/>
</dbReference>
<keyword evidence="4" id="KW-0732">Signal</keyword>
<dbReference type="Gene3D" id="2.30.30.40">
    <property type="entry name" value="SH3 Domains"/>
    <property type="match status" value="1"/>
</dbReference>
<dbReference type="SMART" id="SM00287">
    <property type="entry name" value="SH3b"/>
    <property type="match status" value="1"/>
</dbReference>
<keyword evidence="3" id="KW-0812">Transmembrane</keyword>
<evidence type="ECO:0000259" key="5">
    <source>
        <dbReference type="PROSITE" id="PS50002"/>
    </source>
</evidence>
<dbReference type="PROSITE" id="PS51781">
    <property type="entry name" value="SH3B"/>
    <property type="match status" value="1"/>
</dbReference>
<accession>A0A255ZLK6</accession>
<feature type="transmembrane region" description="Helical" evidence="3">
    <location>
        <begin position="126"/>
        <end position="146"/>
    </location>
</feature>
<sequence length="250" mass="28138">MKKFLFYSLLCCQFLSAQPLFDKANTFYRSEKYSEAAKAYEEILASGKFSAEVYFNLGNTYYKLGKVAPAVYNYEMALLLRPGDEDIKNNLTFAEQLRIDDIKEVGEAGFAVLLADTFPGFNHNSWAKIAVAFMLLACVGIGFYYFGSRRLVRKLSFIFASFAFLLGIVAGGFAQLSFTSSNSKREAVVFAENLPVKSEPKAQSADAFSIHAGTKVRILETLDRWFHIQLQNGNEGWVLASEVKEIKRQR</sequence>